<dbReference type="GO" id="GO:0005886">
    <property type="term" value="C:plasma membrane"/>
    <property type="evidence" value="ECO:0007669"/>
    <property type="project" value="UniProtKB-SubCell"/>
</dbReference>
<comment type="similarity">
    <text evidence="2">Belongs to the ABC transporter superfamily.</text>
</comment>
<keyword evidence="5" id="KW-0547">Nucleotide-binding</keyword>
<comment type="catalytic activity">
    <reaction evidence="9">
        <text>a dipeptide(out) + ATP + H2O = a dipeptide(in) + ADP + phosphate + H(+)</text>
        <dbReference type="Rhea" id="RHEA:23120"/>
        <dbReference type="ChEBI" id="CHEBI:15377"/>
        <dbReference type="ChEBI" id="CHEBI:15378"/>
        <dbReference type="ChEBI" id="CHEBI:30616"/>
        <dbReference type="ChEBI" id="CHEBI:43474"/>
        <dbReference type="ChEBI" id="CHEBI:90799"/>
        <dbReference type="ChEBI" id="CHEBI:456216"/>
        <dbReference type="EC" id="7.4.2.9"/>
    </reaction>
</comment>
<keyword evidence="7" id="KW-0472">Membrane</keyword>
<gene>
    <name evidence="11" type="ORF">ENI26_05275</name>
</gene>
<dbReference type="Gene3D" id="3.40.50.300">
    <property type="entry name" value="P-loop containing nucleotide triphosphate hydrolases"/>
    <property type="match status" value="2"/>
</dbReference>
<dbReference type="EC" id="7.4.2.9" evidence="8"/>
<evidence type="ECO:0000259" key="10">
    <source>
        <dbReference type="PROSITE" id="PS50893"/>
    </source>
</evidence>
<reference evidence="11" key="1">
    <citation type="journal article" date="2020" name="mSystems">
        <title>Genome- and Community-Level Interaction Insights into Carbon Utilization and Element Cycling Functions of Hydrothermarchaeota in Hydrothermal Sediment.</title>
        <authorList>
            <person name="Zhou Z."/>
            <person name="Liu Y."/>
            <person name="Xu W."/>
            <person name="Pan J."/>
            <person name="Luo Z.H."/>
            <person name="Li M."/>
        </authorList>
    </citation>
    <scope>NUCLEOTIDE SEQUENCE [LARGE SCALE GENOMIC DNA]</scope>
    <source>
        <strain evidence="11">HyVt-380</strain>
    </source>
</reference>
<evidence type="ECO:0000313" key="11">
    <source>
        <dbReference type="EMBL" id="HEC73769.1"/>
    </source>
</evidence>
<comment type="subcellular location">
    <subcellularLocation>
        <location evidence="1">Cell inner membrane</location>
        <topology evidence="1">Peripheral membrane protein</topology>
    </subcellularLocation>
</comment>
<dbReference type="GO" id="GO:0016887">
    <property type="term" value="F:ATP hydrolysis activity"/>
    <property type="evidence" value="ECO:0007669"/>
    <property type="project" value="InterPro"/>
</dbReference>
<name>A0A7C1ZTG3_9GAMM</name>
<keyword evidence="4" id="KW-1003">Cell membrane</keyword>
<dbReference type="PANTHER" id="PTHR43297:SF2">
    <property type="entry name" value="DIPEPTIDE TRANSPORT ATP-BINDING PROTEIN DPPD"/>
    <property type="match status" value="1"/>
</dbReference>
<accession>A0A7C1ZTG3</accession>
<evidence type="ECO:0000256" key="4">
    <source>
        <dbReference type="ARBA" id="ARBA00022475"/>
    </source>
</evidence>
<evidence type="ECO:0000256" key="7">
    <source>
        <dbReference type="ARBA" id="ARBA00023136"/>
    </source>
</evidence>
<dbReference type="SUPFAM" id="SSF52540">
    <property type="entry name" value="P-loop containing nucleoside triphosphate hydrolases"/>
    <property type="match status" value="2"/>
</dbReference>
<dbReference type="Proteomes" id="UP000886384">
    <property type="component" value="Unassembled WGS sequence"/>
</dbReference>
<sequence length="672" mass="74565">MSSTALLDVKGLKTWFGGENHPFRAVDGISFSLNKGQTFALLGESGCGKSITALSILRLNPSPASRIVAGQICLQGQDLLTLSEADMEAIRGHRVAMIFQEPQSSLNPVLTVEQQITEVLRWHFTITKPDMQARVIELLDAVGIPDPEQRKSAYPHQLSGGMKQRIMIAMALAGEPELLIADEPTTALDVTIQTQILDLLKAIQQKTGMAILLITHDLGVVAQMADHIAVMYAGQIVEMADRDTFFKHNQHPYTQKLFEALPSEQKREQKLTIIRGSVPPLDTRFTGCRFAERCELAWEYCHENLPVWLGNESHGVRCHLYDPSVTSERTQIEKKIHKSNLSMVVPAEKSLLEVDNLKIYFPIKKGLFQRTTGLVKAVNDVSLRIRTAETLALVGESGCGKTTVGKGILQLLPITTGKVLFQGTDITRLSTGAMRLHRSAMQIIFQDPFASMNPRMTINNIIKEGMLTSSVKDEAERELKVDELLVRVGLRTDIKYRYPHEFSGGQRQRLCIARALAAEPELIICDEPTSALDVSVQAQILNLLRDIQHEFGLSFLFITHNLAVVDYLAHRVAVMYLGRIVESGTREDVLNSPKHPYTQALLAAVPKIELSAHGAAAAVKGEMPSPSNPPSGCHFHQRCSHVMPMCLETYPKVSRLSDSHEVSCYLYEEKNG</sequence>
<dbReference type="Pfam" id="PF08352">
    <property type="entry name" value="oligo_HPY"/>
    <property type="match status" value="2"/>
</dbReference>
<dbReference type="CDD" id="cd03257">
    <property type="entry name" value="ABC_NikE_OppD_transporters"/>
    <property type="match status" value="2"/>
</dbReference>
<dbReference type="GO" id="GO:0055085">
    <property type="term" value="P:transmembrane transport"/>
    <property type="evidence" value="ECO:0007669"/>
    <property type="project" value="UniProtKB-ARBA"/>
</dbReference>
<feature type="domain" description="ABC transporter" evidence="10">
    <location>
        <begin position="352"/>
        <end position="602"/>
    </location>
</feature>
<dbReference type="InterPro" id="IPR013563">
    <property type="entry name" value="Oligopep_ABC_C"/>
</dbReference>
<proteinExistence type="inferred from homology"/>
<evidence type="ECO:0000256" key="5">
    <source>
        <dbReference type="ARBA" id="ARBA00022741"/>
    </source>
</evidence>
<evidence type="ECO:0000256" key="6">
    <source>
        <dbReference type="ARBA" id="ARBA00022840"/>
    </source>
</evidence>
<dbReference type="InterPro" id="IPR027417">
    <property type="entry name" value="P-loop_NTPase"/>
</dbReference>
<dbReference type="NCBIfam" id="NF008453">
    <property type="entry name" value="PRK11308.1"/>
    <property type="match status" value="2"/>
</dbReference>
<dbReference type="InterPro" id="IPR003439">
    <property type="entry name" value="ABC_transporter-like_ATP-bd"/>
</dbReference>
<evidence type="ECO:0000256" key="1">
    <source>
        <dbReference type="ARBA" id="ARBA00004417"/>
    </source>
</evidence>
<dbReference type="AlphaFoldDB" id="A0A7C1ZTG3"/>
<keyword evidence="6 11" id="KW-0067">ATP-binding</keyword>
<dbReference type="GO" id="GO:0015833">
    <property type="term" value="P:peptide transport"/>
    <property type="evidence" value="ECO:0007669"/>
    <property type="project" value="InterPro"/>
</dbReference>
<keyword evidence="3" id="KW-0813">Transport</keyword>
<dbReference type="PROSITE" id="PS00211">
    <property type="entry name" value="ABC_TRANSPORTER_1"/>
    <property type="match status" value="2"/>
</dbReference>
<dbReference type="NCBIfam" id="NF007739">
    <property type="entry name" value="PRK10419.1"/>
    <property type="match status" value="2"/>
</dbReference>
<dbReference type="PROSITE" id="PS50893">
    <property type="entry name" value="ABC_TRANSPORTER_2"/>
    <property type="match status" value="2"/>
</dbReference>
<organism evidence="11">
    <name type="scientific">Methylophaga aminisulfidivorans</name>
    <dbReference type="NCBI Taxonomy" id="230105"/>
    <lineage>
        <taxon>Bacteria</taxon>
        <taxon>Pseudomonadati</taxon>
        <taxon>Pseudomonadota</taxon>
        <taxon>Gammaproteobacteria</taxon>
        <taxon>Thiotrichales</taxon>
        <taxon>Piscirickettsiaceae</taxon>
        <taxon>Methylophaga</taxon>
    </lineage>
</organism>
<dbReference type="GO" id="GO:0005524">
    <property type="term" value="F:ATP binding"/>
    <property type="evidence" value="ECO:0007669"/>
    <property type="project" value="UniProtKB-KW"/>
</dbReference>
<evidence type="ECO:0000256" key="9">
    <source>
        <dbReference type="ARBA" id="ARBA00047356"/>
    </source>
</evidence>
<dbReference type="SMART" id="SM00382">
    <property type="entry name" value="AAA"/>
    <property type="match status" value="2"/>
</dbReference>
<dbReference type="FunFam" id="3.40.50.300:FF:000016">
    <property type="entry name" value="Oligopeptide ABC transporter ATP-binding component"/>
    <property type="match status" value="2"/>
</dbReference>
<dbReference type="InterPro" id="IPR050388">
    <property type="entry name" value="ABC_Ni/Peptide_Import"/>
</dbReference>
<evidence type="ECO:0000256" key="2">
    <source>
        <dbReference type="ARBA" id="ARBA00005417"/>
    </source>
</evidence>
<dbReference type="InterPro" id="IPR003593">
    <property type="entry name" value="AAA+_ATPase"/>
</dbReference>
<comment type="caution">
    <text evidence="11">The sequence shown here is derived from an EMBL/GenBank/DDBJ whole genome shotgun (WGS) entry which is preliminary data.</text>
</comment>
<dbReference type="Pfam" id="PF00005">
    <property type="entry name" value="ABC_tran"/>
    <property type="match status" value="2"/>
</dbReference>
<protein>
    <recommendedName>
        <fullName evidence="8">ABC-type dipeptide transporter</fullName>
        <ecNumber evidence="8">7.4.2.9</ecNumber>
    </recommendedName>
</protein>
<evidence type="ECO:0000256" key="3">
    <source>
        <dbReference type="ARBA" id="ARBA00022448"/>
    </source>
</evidence>
<dbReference type="PANTHER" id="PTHR43297">
    <property type="entry name" value="OLIGOPEPTIDE TRANSPORT ATP-BINDING PROTEIN APPD"/>
    <property type="match status" value="1"/>
</dbReference>
<evidence type="ECO:0000256" key="8">
    <source>
        <dbReference type="ARBA" id="ARBA00038852"/>
    </source>
</evidence>
<dbReference type="NCBIfam" id="TIGR01727">
    <property type="entry name" value="oligo_HPY"/>
    <property type="match status" value="2"/>
</dbReference>
<dbReference type="InterPro" id="IPR017871">
    <property type="entry name" value="ABC_transporter-like_CS"/>
</dbReference>
<dbReference type="EMBL" id="DRHY01000109">
    <property type="protein sequence ID" value="HEC73769.1"/>
    <property type="molecule type" value="Genomic_DNA"/>
</dbReference>
<feature type="domain" description="ABC transporter" evidence="10">
    <location>
        <begin position="9"/>
        <end position="258"/>
    </location>
</feature>